<dbReference type="KEGG" id="gey:QMQ05_10870"/>
<name>A0AAU6WCK7_9MICC</name>
<dbReference type="InterPro" id="IPR000873">
    <property type="entry name" value="AMP-dep_synth/lig_dom"/>
</dbReference>
<dbReference type="InterPro" id="IPR020845">
    <property type="entry name" value="AMP-binding_CS"/>
</dbReference>
<evidence type="ECO:0000313" key="6">
    <source>
        <dbReference type="Proteomes" id="UP001486888"/>
    </source>
</evidence>
<gene>
    <name evidence="5" type="ORF">QMQ05_10870</name>
</gene>
<protein>
    <submittedName>
        <fullName evidence="5">Fatty acyl-CoA synthetase</fullName>
    </submittedName>
</protein>
<evidence type="ECO:0000259" key="3">
    <source>
        <dbReference type="Pfam" id="PF00501"/>
    </source>
</evidence>
<dbReference type="Proteomes" id="UP001486888">
    <property type="component" value="Chromosome"/>
</dbReference>
<accession>A0AAU6WCK7</accession>
<keyword evidence="6" id="KW-1185">Reference proteome</keyword>
<dbReference type="Pfam" id="PF00501">
    <property type="entry name" value="AMP-binding"/>
    <property type="match status" value="1"/>
</dbReference>
<sequence length="527" mass="58226">MNTTTDESAVDLDDTNTIGNLLHRGVLRNPSATALSFEDRSWTYQQLLVAVDQVAAKLQELELPAGSRVAAFAANSDIYAILFLACAKAGLIHVPVNFALKGEELRYILQDSGASLVITDEPRHQLVQDLIERHELPEVHDIWQFFSTASSVQSVFDIAMGQENYQPFADIGLVSADLVQLLYTSGTTSAPKGAMMTHGALIAQYVSAIIALDLETEDRPLIAMPLYHSAAMHVFLLPYLALGASIRLLAKPDIAEIIQRVEDERIGSLFLAPTVWVPLSNHPDLPSRDLSSLTKAQYGASIMPVTVLSRLRERYPNIGFYNCFGQSELGPLCSVLRPEEHDARPASCGRPVFFVEARVINSAGQIAEDGEPGEIQYRSPQVMRGYWNKPEQTKEAFVDGWFRSGDQVVKDPEGYIQVVDRIKDVINTGGILVAPREVEDCIYELPEVAEVAVVGVADERWIEAITAIIVLKDGAVLSAQGIQDHVKQKLANYKVPKRVDFVAQLPRNQSGKLLKRQLRAERSSREE</sequence>
<dbReference type="Gene3D" id="3.40.50.12780">
    <property type="entry name" value="N-terminal domain of ligase-like"/>
    <property type="match status" value="1"/>
</dbReference>
<dbReference type="InterPro" id="IPR045851">
    <property type="entry name" value="AMP-bd_C_sf"/>
</dbReference>
<evidence type="ECO:0000259" key="4">
    <source>
        <dbReference type="Pfam" id="PF13193"/>
    </source>
</evidence>
<reference evidence="5 6" key="1">
    <citation type="submission" date="2023-05" db="EMBL/GenBank/DDBJ databases">
        <title>Glutamicibacter sp. B1, complete genome.</title>
        <authorList>
            <person name="Long Y.H."/>
            <person name="Fang T."/>
            <person name="Li X.Y."/>
        </authorList>
    </citation>
    <scope>NUCLEOTIDE SEQUENCE [LARGE SCALE GENOMIC DNA]</scope>
    <source>
        <strain evidence="5 6">B1</strain>
    </source>
</reference>
<dbReference type="NCBIfam" id="NF006182">
    <property type="entry name" value="PRK08316.1"/>
    <property type="match status" value="1"/>
</dbReference>
<dbReference type="Gene3D" id="3.30.300.30">
    <property type="match status" value="1"/>
</dbReference>
<dbReference type="PANTHER" id="PTHR43767:SF7">
    <property type="entry name" value="MEDIUM_LONG-CHAIN-FATTY-ACID--COA LIGASE FADD8"/>
    <property type="match status" value="1"/>
</dbReference>
<organism evidence="5 6">
    <name type="scientific">Glutamicibacter ectropisis</name>
    <dbReference type="NCBI Taxonomy" id="3046593"/>
    <lineage>
        <taxon>Bacteria</taxon>
        <taxon>Bacillati</taxon>
        <taxon>Actinomycetota</taxon>
        <taxon>Actinomycetes</taxon>
        <taxon>Micrococcales</taxon>
        <taxon>Micrococcaceae</taxon>
        <taxon>Glutamicibacter</taxon>
    </lineage>
</organism>
<dbReference type="CDD" id="cd17631">
    <property type="entry name" value="FACL_FadD13-like"/>
    <property type="match status" value="1"/>
</dbReference>
<dbReference type="RefSeq" id="WP_345469969.1">
    <property type="nucleotide sequence ID" value="NZ_CP125942.1"/>
</dbReference>
<keyword evidence="2" id="KW-0436">Ligase</keyword>
<comment type="similarity">
    <text evidence="1">Belongs to the ATP-dependent AMP-binding enzyme family.</text>
</comment>
<dbReference type="InterPro" id="IPR025110">
    <property type="entry name" value="AMP-bd_C"/>
</dbReference>
<dbReference type="SUPFAM" id="SSF56801">
    <property type="entry name" value="Acetyl-CoA synthetase-like"/>
    <property type="match status" value="1"/>
</dbReference>
<evidence type="ECO:0000256" key="1">
    <source>
        <dbReference type="ARBA" id="ARBA00006432"/>
    </source>
</evidence>
<dbReference type="FunFam" id="3.30.300.30:FF:000008">
    <property type="entry name" value="2,3-dihydroxybenzoate-AMP ligase"/>
    <property type="match status" value="1"/>
</dbReference>
<dbReference type="GO" id="GO:0016877">
    <property type="term" value="F:ligase activity, forming carbon-sulfur bonds"/>
    <property type="evidence" value="ECO:0007669"/>
    <property type="project" value="UniProtKB-ARBA"/>
</dbReference>
<proteinExistence type="inferred from homology"/>
<feature type="domain" description="AMP-dependent synthetase/ligase" evidence="3">
    <location>
        <begin position="26"/>
        <end position="387"/>
    </location>
</feature>
<dbReference type="PANTHER" id="PTHR43767">
    <property type="entry name" value="LONG-CHAIN-FATTY-ACID--COA LIGASE"/>
    <property type="match status" value="1"/>
</dbReference>
<dbReference type="PROSITE" id="PS00455">
    <property type="entry name" value="AMP_BINDING"/>
    <property type="match status" value="1"/>
</dbReference>
<evidence type="ECO:0000256" key="2">
    <source>
        <dbReference type="ARBA" id="ARBA00022598"/>
    </source>
</evidence>
<dbReference type="InterPro" id="IPR042099">
    <property type="entry name" value="ANL_N_sf"/>
</dbReference>
<dbReference type="AlphaFoldDB" id="A0AAU6WCK7"/>
<dbReference type="Pfam" id="PF13193">
    <property type="entry name" value="AMP-binding_C"/>
    <property type="match status" value="1"/>
</dbReference>
<evidence type="ECO:0000313" key="5">
    <source>
        <dbReference type="EMBL" id="XAO44858.1"/>
    </source>
</evidence>
<dbReference type="InterPro" id="IPR050237">
    <property type="entry name" value="ATP-dep_AMP-bd_enzyme"/>
</dbReference>
<dbReference type="EMBL" id="CP125942">
    <property type="protein sequence ID" value="XAO44858.1"/>
    <property type="molecule type" value="Genomic_DNA"/>
</dbReference>
<feature type="domain" description="AMP-binding enzyme C-terminal" evidence="4">
    <location>
        <begin position="437"/>
        <end position="512"/>
    </location>
</feature>